<dbReference type="RefSeq" id="WP_148692024.1">
    <property type="nucleotide sequence ID" value="NZ_CP020477.1"/>
</dbReference>
<reference evidence="2 3" key="1">
    <citation type="submission" date="2017-03" db="EMBL/GenBank/DDBJ databases">
        <title>Sulfur activation and transportation mechanism of thermophilic Archaea Acidianus manzaensis YN-25.</title>
        <authorList>
            <person name="Ma Y."/>
            <person name="Yang Y."/>
            <person name="Xia J."/>
        </authorList>
    </citation>
    <scope>NUCLEOTIDE SEQUENCE [LARGE SCALE GENOMIC DNA]</scope>
    <source>
        <strain evidence="2 3">YN-25</strain>
    </source>
</reference>
<feature type="domain" description="B3/B4 tRNA-binding" evidence="1">
    <location>
        <begin position="58"/>
        <end position="210"/>
    </location>
</feature>
<dbReference type="AlphaFoldDB" id="A0A1W6K188"/>
<dbReference type="KEGG" id="aman:B6F84_09525"/>
<sequence>MNIRICQKCKDLGIFVSHTEVLGVTNSKGKSEDELKKVEDLYSNEESEELKNNPIVRAYRDFYWKIGIDPTKIRPAGEALRRRITRTGKLPRINDIVDLGNVVSSNTLVPIGIYDLSKVKGEPSIILSRGGEEFYPIGKDKPEILEKGIPIMVDSEKVMHIYPHRDSKITSVTENTKDILIVSAGVKGVPETLILEASKSVACLIQKYLGGRITHEVIIS</sequence>
<dbReference type="OrthoDB" id="35982at2157"/>
<dbReference type="Proteomes" id="UP000193404">
    <property type="component" value="Chromosome"/>
</dbReference>
<proteinExistence type="predicted"/>
<dbReference type="Gene3D" id="3.50.40.10">
    <property type="entry name" value="Phenylalanyl-trna Synthetase, Chain B, domain 3"/>
    <property type="match status" value="1"/>
</dbReference>
<keyword evidence="3" id="KW-1185">Reference proteome</keyword>
<protein>
    <recommendedName>
        <fullName evidence="1">B3/B4 tRNA-binding domain-containing protein</fullName>
    </recommendedName>
</protein>
<dbReference type="Pfam" id="PF03483">
    <property type="entry name" value="B3_4"/>
    <property type="match status" value="1"/>
</dbReference>
<dbReference type="GO" id="GO:0003723">
    <property type="term" value="F:RNA binding"/>
    <property type="evidence" value="ECO:0007669"/>
    <property type="project" value="InterPro"/>
</dbReference>
<dbReference type="SMART" id="SM00873">
    <property type="entry name" value="B3_4"/>
    <property type="match status" value="1"/>
</dbReference>
<organism evidence="2 3">
    <name type="scientific">Acidianus manzaensis</name>
    <dbReference type="NCBI Taxonomy" id="282676"/>
    <lineage>
        <taxon>Archaea</taxon>
        <taxon>Thermoproteota</taxon>
        <taxon>Thermoprotei</taxon>
        <taxon>Sulfolobales</taxon>
        <taxon>Sulfolobaceae</taxon>
        <taxon>Acidianus</taxon>
    </lineage>
</organism>
<dbReference type="GO" id="GO:0004826">
    <property type="term" value="F:phenylalanine-tRNA ligase activity"/>
    <property type="evidence" value="ECO:0007669"/>
    <property type="project" value="InterPro"/>
</dbReference>
<name>A0A1W6K188_9CREN</name>
<dbReference type="SUPFAM" id="SSF56037">
    <property type="entry name" value="PheT/TilS domain"/>
    <property type="match status" value="1"/>
</dbReference>
<accession>A0A1W6K188</accession>
<evidence type="ECO:0000313" key="3">
    <source>
        <dbReference type="Proteomes" id="UP000193404"/>
    </source>
</evidence>
<dbReference type="GeneID" id="41591163"/>
<dbReference type="InterPro" id="IPR005146">
    <property type="entry name" value="B3/B4_tRNA-bd"/>
</dbReference>
<dbReference type="EMBL" id="CP020477">
    <property type="protein sequence ID" value="ARM76240.1"/>
    <property type="molecule type" value="Genomic_DNA"/>
</dbReference>
<gene>
    <name evidence="2" type="ORF">B6F84_09525</name>
</gene>
<evidence type="ECO:0000313" key="2">
    <source>
        <dbReference type="EMBL" id="ARM76240.1"/>
    </source>
</evidence>
<dbReference type="PANTHER" id="PTHR39209">
    <property type="match status" value="1"/>
</dbReference>
<evidence type="ECO:0000259" key="1">
    <source>
        <dbReference type="SMART" id="SM00873"/>
    </source>
</evidence>
<dbReference type="PANTHER" id="PTHR39209:SF2">
    <property type="entry name" value="CYTOPLASMIC PROTEIN"/>
    <property type="match status" value="1"/>
</dbReference>
<dbReference type="STRING" id="282676.B6F84_09525"/>
<dbReference type="InterPro" id="IPR020825">
    <property type="entry name" value="Phe-tRNA_synthase-like_B3/B4"/>
</dbReference>